<dbReference type="Gene3D" id="3.40.1670.10">
    <property type="entry name" value="UbiD C-terminal domain-like"/>
    <property type="match status" value="2"/>
</dbReference>
<evidence type="ECO:0000259" key="4">
    <source>
        <dbReference type="Pfam" id="PF20696"/>
    </source>
</evidence>
<protein>
    <submittedName>
        <fullName evidence="5">UbiD family decarboxylase</fullName>
    </submittedName>
</protein>
<comment type="caution">
    <text evidence="5">The sequence shown here is derived from an EMBL/GenBank/DDBJ whole genome shotgun (WGS) entry which is preliminary data.</text>
</comment>
<evidence type="ECO:0000259" key="3">
    <source>
        <dbReference type="Pfam" id="PF20695"/>
    </source>
</evidence>
<feature type="domain" description="3-octaprenyl-4-hydroxybenzoate carboxy-lyase-like C-terminal" evidence="4">
    <location>
        <begin position="610"/>
        <end position="662"/>
    </location>
</feature>
<evidence type="ECO:0000259" key="2">
    <source>
        <dbReference type="Pfam" id="PF01977"/>
    </source>
</evidence>
<sequence>MVPQPQEPRRAGERVHRQGARRARRGERRGLARGGSRVSAAGGGSAASAAGAAAAVTAANAAGHAATSAARGGGAVGRKFRGFSTLRAFLDEVEARGDLKRVTREVDWAHEVTEIACREARAEGPALLFENVRGARFPLAVNVLAATRRIEWAIGRTAQSVGAEIEEIFHALPPKRLSDLWALRGSLPRVLASRPRRLGRGPSQAHALGADLGALPILKLWPRDGGRFITFPLVFTEHPETRKRNLGIYRMHVFDEKTTGMHWQIGKGGGFHHHFAESRGMTLPVAVAVGADPATLLAAVAPLPEGIDELAFAGFLRGAPTRLARGTSVDLMVPADAEFVIEGVVPAGERRMEGPFGDHFGHYSHAAPFPVFHVRNVTHRERPVFQASVVGKPPQEDLWMGEAVQDMFTGVLKVIHPEIVDLWAYFEAGFHNLLVVAVGNRFAREARKTALGLMGTGQLSLTKCIVLVDADVNPRDRAAVFGAIARNFDAAEDLMLLPGVPLDTLDFTSYTMNLGSKMVLDAQSGSGRVRDGVRRAAEGGATGAGAAGARGGSGAGVLTPADVPDPRRFDERIADWRLKWGGVLAVQVRGAVGGAAAGWVSSEVAPSAAPLPGREVVEALVRRPEYAAVKLVVAVSEDVSLDDEQEFVWGWFTRFDCARDLVPAGTETRGAWVQCRGPLGVDATWKSGYPEPVANEARVVEAVTGWWNRQG</sequence>
<dbReference type="SUPFAM" id="SSF50475">
    <property type="entry name" value="FMN-binding split barrel"/>
    <property type="match status" value="1"/>
</dbReference>
<dbReference type="PANTHER" id="PTHR30108">
    <property type="entry name" value="3-OCTAPRENYL-4-HYDROXYBENZOATE CARBOXY-LYASE-RELATED"/>
    <property type="match status" value="1"/>
</dbReference>
<feature type="region of interest" description="Disordered" evidence="1">
    <location>
        <begin position="1"/>
        <end position="44"/>
    </location>
</feature>
<accession>A0A832IBS4</accession>
<feature type="compositionally biased region" description="Gly residues" evidence="1">
    <location>
        <begin position="540"/>
        <end position="555"/>
    </location>
</feature>
<dbReference type="SUPFAM" id="SSF143968">
    <property type="entry name" value="UbiD C-terminal domain-like"/>
    <property type="match status" value="2"/>
</dbReference>
<evidence type="ECO:0000256" key="1">
    <source>
        <dbReference type="SAM" id="MobiDB-lite"/>
    </source>
</evidence>
<feature type="compositionally biased region" description="Basic residues" evidence="1">
    <location>
        <begin position="17"/>
        <end position="27"/>
    </location>
</feature>
<feature type="region of interest" description="Disordered" evidence="1">
    <location>
        <begin position="540"/>
        <end position="563"/>
    </location>
</feature>
<dbReference type="NCBIfam" id="TIGR00148">
    <property type="entry name" value="UbiD family decarboxylase"/>
    <property type="match status" value="1"/>
</dbReference>
<feature type="domain" description="3-octaprenyl-4-hydroxybenzoate carboxy-lyase-like Rift-related" evidence="2">
    <location>
        <begin position="209"/>
        <end position="393"/>
    </location>
</feature>
<proteinExistence type="predicted"/>
<dbReference type="Pfam" id="PF20695">
    <property type="entry name" value="UbiD_N"/>
    <property type="match status" value="1"/>
</dbReference>
<name>A0A832IBS4_UNCEI</name>
<dbReference type="InterPro" id="IPR049383">
    <property type="entry name" value="UbiD-like_N"/>
</dbReference>
<dbReference type="Pfam" id="PF01977">
    <property type="entry name" value="UbiD"/>
    <property type="match status" value="1"/>
</dbReference>
<feature type="compositionally biased region" description="Low complexity" evidence="1">
    <location>
        <begin position="34"/>
        <end position="44"/>
    </location>
</feature>
<dbReference type="Pfam" id="PF20696">
    <property type="entry name" value="UbiD_C"/>
    <property type="match status" value="2"/>
</dbReference>
<dbReference type="PANTHER" id="PTHR30108:SF7">
    <property type="entry name" value="3-POLYPRENYL-4-HYDROXYBENZOATE DECARBOXYLASE"/>
    <property type="match status" value="1"/>
</dbReference>
<gene>
    <name evidence="5" type="ORF">ENR23_11890</name>
</gene>
<dbReference type="AlphaFoldDB" id="A0A832IBS4"/>
<dbReference type="InterPro" id="IPR049381">
    <property type="entry name" value="UbiD-like_C"/>
</dbReference>
<dbReference type="EMBL" id="DSQF01000023">
    <property type="protein sequence ID" value="HGZ44097.1"/>
    <property type="molecule type" value="Genomic_DNA"/>
</dbReference>
<evidence type="ECO:0000313" key="5">
    <source>
        <dbReference type="EMBL" id="HGZ44097.1"/>
    </source>
</evidence>
<dbReference type="GO" id="GO:0016831">
    <property type="term" value="F:carboxy-lyase activity"/>
    <property type="evidence" value="ECO:0007669"/>
    <property type="project" value="InterPro"/>
</dbReference>
<reference evidence="5" key="1">
    <citation type="journal article" date="2020" name="mSystems">
        <title>Genome- and Community-Level Interaction Insights into Carbon Utilization and Element Cycling Functions of Hydrothermarchaeota in Hydrothermal Sediment.</title>
        <authorList>
            <person name="Zhou Z."/>
            <person name="Liu Y."/>
            <person name="Xu W."/>
            <person name="Pan J."/>
            <person name="Luo Z.H."/>
            <person name="Li M."/>
        </authorList>
    </citation>
    <scope>NUCLEOTIDE SEQUENCE [LARGE SCALE GENOMIC DNA]</scope>
    <source>
        <strain evidence="5">SpSt-381</strain>
    </source>
</reference>
<feature type="domain" description="3-octaprenyl-4-hydroxybenzoate carboxy-lyase-like C-terminal" evidence="4">
    <location>
        <begin position="399"/>
        <end position="522"/>
    </location>
</feature>
<feature type="domain" description="3-octaprenyl-4-hydroxybenzoate carboxy-lyase-like N-terminal" evidence="3">
    <location>
        <begin position="90"/>
        <end position="167"/>
    </location>
</feature>
<organism evidence="5">
    <name type="scientific">Eiseniibacteriota bacterium</name>
    <dbReference type="NCBI Taxonomy" id="2212470"/>
    <lineage>
        <taxon>Bacteria</taxon>
        <taxon>Candidatus Eiseniibacteriota</taxon>
    </lineage>
</organism>
<dbReference type="InterPro" id="IPR048304">
    <property type="entry name" value="UbiD_Rift_dom"/>
</dbReference>
<dbReference type="InterPro" id="IPR002830">
    <property type="entry name" value="UbiD"/>
</dbReference>
<dbReference type="GO" id="GO:0005737">
    <property type="term" value="C:cytoplasm"/>
    <property type="evidence" value="ECO:0007669"/>
    <property type="project" value="TreeGrafter"/>
</dbReference>
<feature type="compositionally biased region" description="Basic and acidic residues" evidence="1">
    <location>
        <begin position="7"/>
        <end position="16"/>
    </location>
</feature>